<keyword evidence="2 4" id="KW-0479">Metal-binding</keyword>
<sequence length="209" mass="22776">MKSKTLQITVAVLSVMATVAACSEAGSADKETKKEDISTIRKKEKDELIARGKYLVTVSGCNDCHSPKIMTPMGPIPDTTRLMSGYPSEKGIPTLSEALAKDQNWVKMSPDVTAFAGPWGMTFGANLTPDEATGIGNWTEEVFVKTIRTGKHLGQEGGRPVMPPMPWYVIAKMTDEDLSSMYQYLMSLPAISNRVPAPIPPNEIKITKQ</sequence>
<dbReference type="SUPFAM" id="SSF46626">
    <property type="entry name" value="Cytochrome c"/>
    <property type="match status" value="1"/>
</dbReference>
<evidence type="ECO:0000256" key="4">
    <source>
        <dbReference type="PROSITE-ProRule" id="PRU00433"/>
    </source>
</evidence>
<feature type="signal peptide" evidence="5">
    <location>
        <begin position="1"/>
        <end position="21"/>
    </location>
</feature>
<keyword evidence="5" id="KW-0732">Signal</keyword>
<keyword evidence="1 4" id="KW-0349">Heme</keyword>
<dbReference type="InterPro" id="IPR051459">
    <property type="entry name" value="Cytochrome_c-type_DH"/>
</dbReference>
<dbReference type="PROSITE" id="PS51257">
    <property type="entry name" value="PROKAR_LIPOPROTEIN"/>
    <property type="match status" value="1"/>
</dbReference>
<evidence type="ECO:0000259" key="6">
    <source>
        <dbReference type="PROSITE" id="PS51007"/>
    </source>
</evidence>
<dbReference type="GO" id="GO:0046872">
    <property type="term" value="F:metal ion binding"/>
    <property type="evidence" value="ECO:0007669"/>
    <property type="project" value="UniProtKB-KW"/>
</dbReference>
<proteinExistence type="predicted"/>
<keyword evidence="3 4" id="KW-0408">Iron</keyword>
<name>A0AAT9GKK9_9BACT</name>
<gene>
    <name evidence="7" type="ORF">KACHI17_20100</name>
</gene>
<feature type="domain" description="Cytochrome c" evidence="6">
    <location>
        <begin position="47"/>
        <end position="189"/>
    </location>
</feature>
<dbReference type="GO" id="GO:0009055">
    <property type="term" value="F:electron transfer activity"/>
    <property type="evidence" value="ECO:0007669"/>
    <property type="project" value="InterPro"/>
</dbReference>
<evidence type="ECO:0000256" key="2">
    <source>
        <dbReference type="ARBA" id="ARBA00022723"/>
    </source>
</evidence>
<evidence type="ECO:0000256" key="3">
    <source>
        <dbReference type="ARBA" id="ARBA00023004"/>
    </source>
</evidence>
<feature type="chain" id="PRO_5044017730" description="Cytochrome c domain-containing protein" evidence="5">
    <location>
        <begin position="22"/>
        <end position="209"/>
    </location>
</feature>
<dbReference type="InterPro" id="IPR036909">
    <property type="entry name" value="Cyt_c-like_dom_sf"/>
</dbReference>
<organism evidence="7">
    <name type="scientific">Sediminibacterium sp. KACHI17</name>
    <dbReference type="NCBI Taxonomy" id="1751071"/>
    <lineage>
        <taxon>Bacteria</taxon>
        <taxon>Pseudomonadati</taxon>
        <taxon>Bacteroidota</taxon>
        <taxon>Chitinophagia</taxon>
        <taxon>Chitinophagales</taxon>
        <taxon>Chitinophagaceae</taxon>
        <taxon>Sediminibacterium</taxon>
    </lineage>
</organism>
<dbReference type="PROSITE" id="PS51007">
    <property type="entry name" value="CYTC"/>
    <property type="match status" value="1"/>
</dbReference>
<dbReference type="EMBL" id="AP029612">
    <property type="protein sequence ID" value="BFG71129.1"/>
    <property type="molecule type" value="Genomic_DNA"/>
</dbReference>
<dbReference type="RefSeq" id="WP_353548764.1">
    <property type="nucleotide sequence ID" value="NZ_AP029612.1"/>
</dbReference>
<evidence type="ECO:0000256" key="1">
    <source>
        <dbReference type="ARBA" id="ARBA00022617"/>
    </source>
</evidence>
<accession>A0AAT9GKK9</accession>
<evidence type="ECO:0000313" key="7">
    <source>
        <dbReference type="EMBL" id="BFG71129.1"/>
    </source>
</evidence>
<evidence type="ECO:0000256" key="5">
    <source>
        <dbReference type="SAM" id="SignalP"/>
    </source>
</evidence>
<protein>
    <recommendedName>
        <fullName evidence="6">Cytochrome c domain-containing protein</fullName>
    </recommendedName>
</protein>
<dbReference type="InterPro" id="IPR009056">
    <property type="entry name" value="Cyt_c-like_dom"/>
</dbReference>
<dbReference type="GO" id="GO:0020037">
    <property type="term" value="F:heme binding"/>
    <property type="evidence" value="ECO:0007669"/>
    <property type="project" value="InterPro"/>
</dbReference>
<dbReference type="PANTHER" id="PTHR35008">
    <property type="entry name" value="BLL4482 PROTEIN-RELATED"/>
    <property type="match status" value="1"/>
</dbReference>
<dbReference type="Gene3D" id="1.10.760.10">
    <property type="entry name" value="Cytochrome c-like domain"/>
    <property type="match status" value="1"/>
</dbReference>
<reference evidence="7" key="1">
    <citation type="submission" date="2024-02" db="EMBL/GenBank/DDBJ databases">
        <title>Sediminibacterium planktonica sp. nov. and Sediminibacterium longus sp. nov., isolated from surface lake and river water.</title>
        <authorList>
            <person name="Watanabe K."/>
            <person name="Takemine S."/>
            <person name="Ishii Y."/>
            <person name="Ogata Y."/>
            <person name="Shindo C."/>
            <person name="Suda W."/>
        </authorList>
    </citation>
    <scope>NUCLEOTIDE SEQUENCE</scope>
    <source>
        <strain evidence="7">KACHI17</strain>
    </source>
</reference>
<dbReference type="AlphaFoldDB" id="A0AAT9GKK9"/>
<dbReference type="PANTHER" id="PTHR35008:SF8">
    <property type="entry name" value="ALCOHOL DEHYDROGENASE CYTOCHROME C SUBUNIT"/>
    <property type="match status" value="1"/>
</dbReference>